<comment type="cofactor">
    <cofactor evidence="2 9">
        <name>NAD(+)</name>
        <dbReference type="ChEBI" id="CHEBI:57540"/>
    </cofactor>
</comment>
<dbReference type="GO" id="GO:0033499">
    <property type="term" value="P:galactose catabolic process via UDP-galactose, Leloir pathway"/>
    <property type="evidence" value="ECO:0007669"/>
    <property type="project" value="TreeGrafter"/>
</dbReference>
<comment type="catalytic activity">
    <reaction evidence="1 9">
        <text>UDP-alpha-D-glucose = UDP-alpha-D-galactose</text>
        <dbReference type="Rhea" id="RHEA:22168"/>
        <dbReference type="ChEBI" id="CHEBI:58885"/>
        <dbReference type="ChEBI" id="CHEBI:66914"/>
        <dbReference type="EC" id="5.1.3.2"/>
    </reaction>
</comment>
<comment type="caution">
    <text evidence="11">The sequence shown here is derived from an EMBL/GenBank/DDBJ whole genome shotgun (WGS) entry which is preliminary data.</text>
</comment>
<evidence type="ECO:0000256" key="2">
    <source>
        <dbReference type="ARBA" id="ARBA00001911"/>
    </source>
</evidence>
<keyword evidence="8 9" id="KW-0119">Carbohydrate metabolism</keyword>
<dbReference type="eggNOG" id="COG1087">
    <property type="taxonomic scope" value="Bacteria"/>
</dbReference>
<sequence length="346" mass="39032">MENKEKNVKFYNIELEKGADEMNILVIGGAGYIGSHTVNLLKKSGYNPIIYDNLSKGYEQVAEILGVKLIKGDLGDKKKLKEVFGKEKIDAVMHFAAFIEVGESVQKPSEYYDNNVAKVLKLLDQMVESGVKKFIFSSTAATFGEPKKEKIDETHIQFPINPYGKTKLTVEKILEDYDTAYGLKSTVLRYFNASGSDKDGLIGESHIPETHLIPLILQAASGKRESIKIFGNDYNTKDGTCIRDFVHVYDLGKAHILGMEKMFKENRSLNYNLGSGEGYSVKEVIEKVKEVTGKDFKVDEVKKRAGDPAVLVADSTKAEKELNWKPEYDLEEIIKSAWKWEMNRKY</sequence>
<dbReference type="GO" id="GO:0003978">
    <property type="term" value="F:UDP-glucose 4-epimerase activity"/>
    <property type="evidence" value="ECO:0007669"/>
    <property type="project" value="UniProtKB-UniRule"/>
</dbReference>
<feature type="domain" description="NAD(P)-binding" evidence="10">
    <location>
        <begin position="25"/>
        <end position="335"/>
    </location>
</feature>
<dbReference type="Proteomes" id="UP000004226">
    <property type="component" value="Unassembled WGS sequence"/>
</dbReference>
<dbReference type="EC" id="5.1.3.2" evidence="4 9"/>
<evidence type="ECO:0000259" key="10">
    <source>
        <dbReference type="Pfam" id="PF16363"/>
    </source>
</evidence>
<evidence type="ECO:0000256" key="5">
    <source>
        <dbReference type="ARBA" id="ARBA00018569"/>
    </source>
</evidence>
<dbReference type="CDD" id="cd05247">
    <property type="entry name" value="UDP_G4E_1_SDR_e"/>
    <property type="match status" value="1"/>
</dbReference>
<evidence type="ECO:0000256" key="3">
    <source>
        <dbReference type="ARBA" id="ARBA00007637"/>
    </source>
</evidence>
<evidence type="ECO:0000313" key="12">
    <source>
        <dbReference type="Proteomes" id="UP000004226"/>
    </source>
</evidence>
<evidence type="ECO:0000256" key="1">
    <source>
        <dbReference type="ARBA" id="ARBA00000083"/>
    </source>
</evidence>
<accession>D0GID3</accession>
<proteinExistence type="inferred from homology"/>
<keyword evidence="6 9" id="KW-0520">NAD</keyword>
<dbReference type="Gene3D" id="3.40.50.720">
    <property type="entry name" value="NAD(P)-binding Rossmann-like Domain"/>
    <property type="match status" value="1"/>
</dbReference>
<dbReference type="InterPro" id="IPR005886">
    <property type="entry name" value="UDP_G4E"/>
</dbReference>
<comment type="subunit">
    <text evidence="9">Homodimer.</text>
</comment>
<organism evidence="11 12">
    <name type="scientific">Pseudoleptotrichia goodfellowii F0264</name>
    <dbReference type="NCBI Taxonomy" id="596323"/>
    <lineage>
        <taxon>Bacteria</taxon>
        <taxon>Fusobacteriati</taxon>
        <taxon>Fusobacteriota</taxon>
        <taxon>Fusobacteriia</taxon>
        <taxon>Fusobacteriales</taxon>
        <taxon>Leptotrichiaceae</taxon>
        <taxon>Pseudoleptotrichia</taxon>
    </lineage>
</organism>
<evidence type="ECO:0000313" key="11">
    <source>
        <dbReference type="EMBL" id="EEY36138.1"/>
    </source>
</evidence>
<dbReference type="Gene3D" id="3.90.25.10">
    <property type="entry name" value="UDP-galactose 4-epimerase, domain 1"/>
    <property type="match status" value="1"/>
</dbReference>
<dbReference type="AlphaFoldDB" id="D0GID3"/>
<dbReference type="PANTHER" id="PTHR43725">
    <property type="entry name" value="UDP-GLUCOSE 4-EPIMERASE"/>
    <property type="match status" value="1"/>
</dbReference>
<keyword evidence="7 9" id="KW-0413">Isomerase</keyword>
<dbReference type="NCBIfam" id="TIGR01179">
    <property type="entry name" value="galE"/>
    <property type="match status" value="1"/>
</dbReference>
<name>D0GID3_9FUSO</name>
<reference evidence="11 12" key="1">
    <citation type="submission" date="2009-10" db="EMBL/GenBank/DDBJ databases">
        <authorList>
            <person name="Harkins D.M."/>
            <person name="Madupu R."/>
            <person name="Durkin A.S."/>
            <person name="Torralba M."/>
            <person name="Methe B."/>
            <person name="Sutton G.G."/>
            <person name="Strausberg R.L."/>
            <person name="Nelson K.E."/>
        </authorList>
    </citation>
    <scope>NUCLEOTIDE SEQUENCE [LARGE SCALE GENOMIC DNA]</scope>
    <source>
        <strain evidence="11 12">F0264</strain>
    </source>
</reference>
<gene>
    <name evidence="11" type="primary">galE</name>
    <name evidence="11" type="ORF">HMPREF0554_1561</name>
</gene>
<evidence type="ECO:0000256" key="8">
    <source>
        <dbReference type="ARBA" id="ARBA00023277"/>
    </source>
</evidence>
<evidence type="ECO:0000256" key="9">
    <source>
        <dbReference type="RuleBase" id="RU366046"/>
    </source>
</evidence>
<dbReference type="InterPro" id="IPR016040">
    <property type="entry name" value="NAD(P)-bd_dom"/>
</dbReference>
<comment type="similarity">
    <text evidence="3 9">Belongs to the NAD(P)-dependent epimerase/dehydratase family.</text>
</comment>
<dbReference type="EMBL" id="ADAD01000007">
    <property type="protein sequence ID" value="EEY36138.1"/>
    <property type="molecule type" value="Genomic_DNA"/>
</dbReference>
<dbReference type="InterPro" id="IPR036291">
    <property type="entry name" value="NAD(P)-bd_dom_sf"/>
</dbReference>
<protein>
    <recommendedName>
        <fullName evidence="5 9">UDP-glucose 4-epimerase</fullName>
        <ecNumber evidence="4 9">5.1.3.2</ecNumber>
    </recommendedName>
</protein>
<dbReference type="UniPathway" id="UPA00214"/>
<dbReference type="PANTHER" id="PTHR43725:SF53">
    <property type="entry name" value="UDP-ARABINOSE 4-EPIMERASE 1"/>
    <property type="match status" value="1"/>
</dbReference>
<comment type="pathway">
    <text evidence="9">Carbohydrate metabolism; galactose metabolism.</text>
</comment>
<keyword evidence="12" id="KW-1185">Reference proteome</keyword>
<evidence type="ECO:0000256" key="4">
    <source>
        <dbReference type="ARBA" id="ARBA00013189"/>
    </source>
</evidence>
<evidence type="ECO:0000256" key="7">
    <source>
        <dbReference type="ARBA" id="ARBA00023235"/>
    </source>
</evidence>
<dbReference type="SUPFAM" id="SSF51735">
    <property type="entry name" value="NAD(P)-binding Rossmann-fold domains"/>
    <property type="match status" value="1"/>
</dbReference>
<evidence type="ECO:0000256" key="6">
    <source>
        <dbReference type="ARBA" id="ARBA00023027"/>
    </source>
</evidence>
<dbReference type="Pfam" id="PF16363">
    <property type="entry name" value="GDP_Man_Dehyd"/>
    <property type="match status" value="1"/>
</dbReference>